<reference evidence="2" key="2">
    <citation type="submission" date="2016-04" db="EMBL/GenBank/DDBJ databases">
        <title>First Complete Genome Sequence of a Subdivision 6 Acidobacterium.</title>
        <authorList>
            <person name="Huang S."/>
            <person name="Vieira S."/>
            <person name="Bunk B."/>
            <person name="Riedel T."/>
            <person name="Sproeer C."/>
            <person name="Overmann J."/>
        </authorList>
    </citation>
    <scope>NUCLEOTIDE SEQUENCE [LARGE SCALE GENOMIC DNA]</scope>
    <source>
        <strain evidence="2">DSM 100886 HEG_-6_39</strain>
    </source>
</reference>
<dbReference type="RefSeq" id="WP_110173002.1">
    <property type="nucleotide sequence ID" value="NZ_CP015136.1"/>
</dbReference>
<name>A0A143PRV0_LUTPR</name>
<dbReference type="Proteomes" id="UP000076079">
    <property type="component" value="Chromosome"/>
</dbReference>
<dbReference type="KEGG" id="abac:LuPra_04707"/>
<dbReference type="PANTHER" id="PTHR41532">
    <property type="entry name" value="FIXS PROTEIN"/>
    <property type="match status" value="1"/>
</dbReference>
<proteinExistence type="predicted"/>
<reference evidence="1 2" key="1">
    <citation type="journal article" date="2016" name="Genome Announc.">
        <title>First Complete Genome Sequence of a Subdivision 6 Acidobacterium Strain.</title>
        <authorList>
            <person name="Huang S."/>
            <person name="Vieira S."/>
            <person name="Bunk B."/>
            <person name="Riedel T."/>
            <person name="Sproer C."/>
            <person name="Overmann J."/>
        </authorList>
    </citation>
    <scope>NUCLEOTIDE SEQUENCE [LARGE SCALE GENOMIC DNA]</scope>
    <source>
        <strain evidence="2">DSM 100886 HEG_-6_39</strain>
    </source>
</reference>
<dbReference type="EMBL" id="CP015136">
    <property type="protein sequence ID" value="AMY11457.1"/>
    <property type="molecule type" value="Genomic_DNA"/>
</dbReference>
<accession>A0A143PRV0</accession>
<dbReference type="PANTHER" id="PTHR41532:SF1">
    <property type="entry name" value="FIXS PROTEIN"/>
    <property type="match status" value="1"/>
</dbReference>
<dbReference type="AlphaFoldDB" id="A0A143PRV0"/>
<dbReference type="NCBIfam" id="TIGR00847">
    <property type="entry name" value="ccoS"/>
    <property type="match status" value="1"/>
</dbReference>
<dbReference type="STRING" id="1855912.LuPra_04707"/>
<evidence type="ECO:0000313" key="2">
    <source>
        <dbReference type="Proteomes" id="UP000076079"/>
    </source>
</evidence>
<dbReference type="Pfam" id="PF03597">
    <property type="entry name" value="FixS"/>
    <property type="match status" value="1"/>
</dbReference>
<sequence length="55" mass="5741">MTVIFLLIAVGAVVAGGFLAAFAWAVRSGQFDDTTTPAVRVLLDDTARPAPQPKP</sequence>
<gene>
    <name evidence="1" type="ORF">LuPra_04707</name>
</gene>
<keyword evidence="2" id="KW-1185">Reference proteome</keyword>
<evidence type="ECO:0000313" key="1">
    <source>
        <dbReference type="EMBL" id="AMY11457.1"/>
    </source>
</evidence>
<protein>
    <submittedName>
        <fullName evidence="1">Cytochrome oxidase maturation protein, cbb3-type</fullName>
    </submittedName>
</protein>
<dbReference type="InterPro" id="IPR004714">
    <property type="entry name" value="Cyt_oxidase_maturation_cbb3"/>
</dbReference>
<organism evidence="1 2">
    <name type="scientific">Luteitalea pratensis</name>
    <dbReference type="NCBI Taxonomy" id="1855912"/>
    <lineage>
        <taxon>Bacteria</taxon>
        <taxon>Pseudomonadati</taxon>
        <taxon>Acidobacteriota</taxon>
        <taxon>Vicinamibacteria</taxon>
        <taxon>Vicinamibacterales</taxon>
        <taxon>Vicinamibacteraceae</taxon>
        <taxon>Luteitalea</taxon>
    </lineage>
</organism>